<dbReference type="GO" id="GO:0008146">
    <property type="term" value="F:sulfotransferase activity"/>
    <property type="evidence" value="ECO:0007669"/>
    <property type="project" value="InterPro"/>
</dbReference>
<dbReference type="Gene3D" id="3.40.50.300">
    <property type="entry name" value="P-loop containing nucleotide triphosphate hydrolases"/>
    <property type="match status" value="1"/>
</dbReference>
<sequence>MRRLYRIKVYIIMNNVFIHIPKTAGKSVRLALNKHQVDFTDLGHSNKNIDVLFSDLEIFTFCFVRNPAERLKSAFFHLIEFYDLIDKNNPTNFESEIISLKEKYGSDFKKFILDSGFKKFKIAHFYPQTLWTHTENNKISFIGRFEDLNNSWKELSNILGVKYKPLEHVNDTKLISYIDNKSDYNNEMLRIVKCYYKDDYKKLGY</sequence>
<protein>
    <recommendedName>
        <fullName evidence="2">Sulfotransferase family protein</fullName>
    </recommendedName>
</protein>
<reference evidence="1" key="1">
    <citation type="submission" date="2019-09" db="EMBL/GenBank/DDBJ databases">
        <authorList>
            <person name="Hjerde E."/>
        </authorList>
    </citation>
    <scope>NUCLEOTIDE SEQUENCE</scope>
    <source>
        <strain evidence="1">06/09/160</strain>
    </source>
</reference>
<accession>A0A5Q4Z3Y4</accession>
<dbReference type="InterPro" id="IPR027417">
    <property type="entry name" value="P-loop_NTPase"/>
</dbReference>
<proteinExistence type="predicted"/>
<dbReference type="AlphaFoldDB" id="A0A5Q4Z3Y4"/>
<dbReference type="Pfam" id="PF03567">
    <property type="entry name" value="Sulfotransfer_2"/>
    <property type="match status" value="1"/>
</dbReference>
<evidence type="ECO:0008006" key="2">
    <source>
        <dbReference type="Google" id="ProtNLM"/>
    </source>
</evidence>
<name>A0A5Q4Z3Y4_9GAMM</name>
<dbReference type="InterPro" id="IPR005331">
    <property type="entry name" value="Sulfotransferase"/>
</dbReference>
<evidence type="ECO:0000313" key="1">
    <source>
        <dbReference type="EMBL" id="VVV02875.1"/>
    </source>
</evidence>
<dbReference type="EMBL" id="LR721750">
    <property type="protein sequence ID" value="VVV02875.1"/>
    <property type="molecule type" value="Genomic_DNA"/>
</dbReference>
<organism evidence="1">
    <name type="scientific">Aliivibrio wodanis</name>
    <dbReference type="NCBI Taxonomy" id="80852"/>
    <lineage>
        <taxon>Bacteria</taxon>
        <taxon>Pseudomonadati</taxon>
        <taxon>Pseudomonadota</taxon>
        <taxon>Gammaproteobacteria</taxon>
        <taxon>Vibrionales</taxon>
        <taxon>Vibrionaceae</taxon>
        <taxon>Aliivibrio</taxon>
    </lineage>
</organism>
<gene>
    <name evidence="1" type="ORF">AW0309160_00200</name>
</gene>
<dbReference type="GO" id="GO:0016020">
    <property type="term" value="C:membrane"/>
    <property type="evidence" value="ECO:0007669"/>
    <property type="project" value="InterPro"/>
</dbReference>